<evidence type="ECO:0000256" key="2">
    <source>
        <dbReference type="ARBA" id="ARBA00036080"/>
    </source>
</evidence>
<dbReference type="NCBIfam" id="TIGR00236">
    <property type="entry name" value="wecB"/>
    <property type="match status" value="1"/>
</dbReference>
<comment type="caution">
    <text evidence="7">The sequence shown here is derived from an EMBL/GenBank/DDBJ whole genome shotgun (WGS) entry which is preliminary data.</text>
</comment>
<comment type="catalytic activity">
    <reaction evidence="2">
        <text>UDP-N-acetyl-alpha-D-glucosamine = UDP-N-acetyl-alpha-D-mannosamine</text>
        <dbReference type="Rhea" id="RHEA:17213"/>
        <dbReference type="ChEBI" id="CHEBI:57705"/>
        <dbReference type="ChEBI" id="CHEBI:68623"/>
        <dbReference type="EC" id="5.1.3.14"/>
    </reaction>
</comment>
<dbReference type="RefSeq" id="WP_166592221.1">
    <property type="nucleotide sequence ID" value="NZ_CP090311.1"/>
</dbReference>
<dbReference type="InterPro" id="IPR003331">
    <property type="entry name" value="UDP_GlcNAc_Epimerase_2_dom"/>
</dbReference>
<dbReference type="EMBL" id="JACMYG010000006">
    <property type="protein sequence ID" value="MBC2689700.1"/>
    <property type="molecule type" value="Genomic_DNA"/>
</dbReference>
<dbReference type="InterPro" id="IPR029767">
    <property type="entry name" value="WecB-like"/>
</dbReference>
<dbReference type="AlphaFoldDB" id="A0A7X1GC09"/>
<sequence>MRVLSLFGTRPEGIKMAPLVHGLAGTKGIESIVCTTGQHRHMLDQVLQLFDIKVHHDLDVMLPGQTLNGLFARLMTRVDTLLEEVKPDCVLVHGDTSTATACSLAAFHRRIPIGHVEAGLRTGDLTQPFPEEMNRRVVDVMGKWLFAPTVTSRNNLLKENLEGRIYVTGNTVIDALELTLRKLDHNPDMEANLAARYAWVDPAQRLVLVTGHRRENFGDGFIQICSALAELAKREDVQIVYPVHLNPQVRDVVMATLSGLPNIHLIEPLDYLDFVWFMRRAYLILTDSGGVQEEAPHLGKPVLVMRDTTERPEAVSAGTVTLVGTRNERIVNAVQTFLDDAEHYQRVAHSVNPYGDGHATTRIISALTGRQFTEFDPPIPAIRPSIG</sequence>
<reference evidence="7 8" key="1">
    <citation type="submission" date="2020-08" db="EMBL/GenBank/DDBJ databases">
        <title>Pseudomonas sp. nov.</title>
        <authorList>
            <person name="Gieschler S."/>
            <person name="Fiedler G."/>
            <person name="Brinks E."/>
            <person name="Boehnlein C."/>
            <person name="Franz C.M.A.P."/>
            <person name="Kabisch J."/>
        </authorList>
    </citation>
    <scope>NUCLEOTIDE SEQUENCE [LARGE SCALE GENOMIC DNA]</scope>
    <source>
        <strain evidence="7 8">MBT-1</strain>
    </source>
</reference>
<proteinExistence type="inferred from homology"/>
<protein>
    <recommendedName>
        <fullName evidence="4">UDP-N-acetylglucosamine 2-epimerase (non-hydrolyzing)</fullName>
        <ecNumber evidence="4">5.1.3.14</ecNumber>
    </recommendedName>
</protein>
<dbReference type="PANTHER" id="PTHR43174">
    <property type="entry name" value="UDP-N-ACETYLGLUCOSAMINE 2-EPIMERASE"/>
    <property type="match status" value="1"/>
</dbReference>
<dbReference type="Proteomes" id="UP000526003">
    <property type="component" value="Unassembled WGS sequence"/>
</dbReference>
<evidence type="ECO:0000256" key="3">
    <source>
        <dbReference type="ARBA" id="ARBA00038209"/>
    </source>
</evidence>
<dbReference type="EC" id="5.1.3.14" evidence="4"/>
<dbReference type="PANTHER" id="PTHR43174:SF2">
    <property type="entry name" value="UDP-N-ACETYLGLUCOSAMINE 2-EPIMERASE"/>
    <property type="match status" value="1"/>
</dbReference>
<keyword evidence="1 5" id="KW-0413">Isomerase</keyword>
<name>A0A7X1GC09_9PSED</name>
<comment type="similarity">
    <text evidence="3 5">Belongs to the UDP-N-acetylglucosamine 2-epimerase family.</text>
</comment>
<evidence type="ECO:0000256" key="1">
    <source>
        <dbReference type="ARBA" id="ARBA00023235"/>
    </source>
</evidence>
<gene>
    <name evidence="7" type="primary">wecB</name>
    <name evidence="7" type="ORF">H7995_07795</name>
</gene>
<feature type="domain" description="UDP-N-acetylglucosamine 2-epimerase" evidence="6">
    <location>
        <begin position="25"/>
        <end position="367"/>
    </location>
</feature>
<dbReference type="SUPFAM" id="SSF53756">
    <property type="entry name" value="UDP-Glycosyltransferase/glycogen phosphorylase"/>
    <property type="match status" value="1"/>
</dbReference>
<evidence type="ECO:0000259" key="6">
    <source>
        <dbReference type="Pfam" id="PF02350"/>
    </source>
</evidence>
<accession>A0A7X1GC09</accession>
<dbReference type="Pfam" id="PF02350">
    <property type="entry name" value="Epimerase_2"/>
    <property type="match status" value="1"/>
</dbReference>
<organism evidence="7 8">
    <name type="scientific">Pseudomonas kielensis</name>
    <dbReference type="NCBI Taxonomy" id="2762577"/>
    <lineage>
        <taxon>Bacteria</taxon>
        <taxon>Pseudomonadati</taxon>
        <taxon>Pseudomonadota</taxon>
        <taxon>Gammaproteobacteria</taxon>
        <taxon>Pseudomonadales</taxon>
        <taxon>Pseudomonadaceae</taxon>
        <taxon>Pseudomonas</taxon>
    </lineage>
</organism>
<keyword evidence="8" id="KW-1185">Reference proteome</keyword>
<evidence type="ECO:0000256" key="5">
    <source>
        <dbReference type="RuleBase" id="RU003513"/>
    </source>
</evidence>
<dbReference type="Gene3D" id="3.40.50.2000">
    <property type="entry name" value="Glycogen Phosphorylase B"/>
    <property type="match status" value="2"/>
</dbReference>
<evidence type="ECO:0000256" key="4">
    <source>
        <dbReference type="ARBA" id="ARBA00038858"/>
    </source>
</evidence>
<dbReference type="CDD" id="cd03786">
    <property type="entry name" value="GTB_UDP-GlcNAc_2-Epimerase"/>
    <property type="match status" value="1"/>
</dbReference>
<evidence type="ECO:0000313" key="7">
    <source>
        <dbReference type="EMBL" id="MBC2689700.1"/>
    </source>
</evidence>
<dbReference type="GO" id="GO:0008761">
    <property type="term" value="F:UDP-N-acetylglucosamine 2-epimerase activity"/>
    <property type="evidence" value="ECO:0007669"/>
    <property type="project" value="UniProtKB-EC"/>
</dbReference>
<evidence type="ECO:0000313" key="8">
    <source>
        <dbReference type="Proteomes" id="UP000526003"/>
    </source>
</evidence>